<dbReference type="CDD" id="cd01647">
    <property type="entry name" value="RT_LTR"/>
    <property type="match status" value="1"/>
</dbReference>
<gene>
    <name evidence="10" type="ORF">AAG570_006946</name>
</gene>
<dbReference type="SUPFAM" id="SSF56672">
    <property type="entry name" value="DNA/RNA polymerases"/>
    <property type="match status" value="1"/>
</dbReference>
<dbReference type="PANTHER" id="PTHR37984">
    <property type="entry name" value="PROTEIN CBG26694"/>
    <property type="match status" value="1"/>
</dbReference>
<dbReference type="Gene3D" id="3.10.20.370">
    <property type="match status" value="1"/>
</dbReference>
<name>A0ABD0YXN9_9HEMI</name>
<dbReference type="Pfam" id="PF17921">
    <property type="entry name" value="Integrase_H2C2"/>
    <property type="match status" value="1"/>
</dbReference>
<dbReference type="Pfam" id="PF17917">
    <property type="entry name" value="RT_RNaseH"/>
    <property type="match status" value="1"/>
</dbReference>
<dbReference type="PANTHER" id="PTHR37984:SF5">
    <property type="entry name" value="PROTEIN NYNRIN-LIKE"/>
    <property type="match status" value="1"/>
</dbReference>
<evidence type="ECO:0000256" key="8">
    <source>
        <dbReference type="SAM" id="MobiDB-lite"/>
    </source>
</evidence>
<comment type="caution">
    <text evidence="10">The sequence shown here is derived from an EMBL/GenBank/DDBJ whole genome shotgun (WGS) entry which is preliminary data.</text>
</comment>
<proteinExistence type="predicted"/>
<dbReference type="AlphaFoldDB" id="A0ABD0YXN9"/>
<dbReference type="GO" id="GO:0004519">
    <property type="term" value="F:endonuclease activity"/>
    <property type="evidence" value="ECO:0007669"/>
    <property type="project" value="UniProtKB-KW"/>
</dbReference>
<dbReference type="InterPro" id="IPR041588">
    <property type="entry name" value="Integrase_H2C2"/>
</dbReference>
<keyword evidence="6" id="KW-0378">Hydrolase</keyword>
<dbReference type="GO" id="GO:0016787">
    <property type="term" value="F:hydrolase activity"/>
    <property type="evidence" value="ECO:0007669"/>
    <property type="project" value="UniProtKB-KW"/>
</dbReference>
<dbReference type="InterPro" id="IPR050951">
    <property type="entry name" value="Retrovirus_Pol_polyprotein"/>
</dbReference>
<evidence type="ECO:0000313" key="10">
    <source>
        <dbReference type="EMBL" id="KAL1139969.1"/>
    </source>
</evidence>
<dbReference type="InterPro" id="IPR043128">
    <property type="entry name" value="Rev_trsase/Diguanyl_cyclase"/>
</dbReference>
<evidence type="ECO:0000256" key="7">
    <source>
        <dbReference type="ARBA" id="ARBA00022918"/>
    </source>
</evidence>
<evidence type="ECO:0000256" key="3">
    <source>
        <dbReference type="ARBA" id="ARBA00022695"/>
    </source>
</evidence>
<keyword evidence="4" id="KW-0540">Nuclease</keyword>
<evidence type="ECO:0000256" key="1">
    <source>
        <dbReference type="ARBA" id="ARBA00012493"/>
    </source>
</evidence>
<evidence type="ECO:0000256" key="5">
    <source>
        <dbReference type="ARBA" id="ARBA00022759"/>
    </source>
</evidence>
<dbReference type="Gene3D" id="3.10.10.10">
    <property type="entry name" value="HIV Type 1 Reverse Transcriptase, subunit A, domain 1"/>
    <property type="match status" value="1"/>
</dbReference>
<dbReference type="CDD" id="cd09274">
    <property type="entry name" value="RNase_HI_RT_Ty3"/>
    <property type="match status" value="1"/>
</dbReference>
<evidence type="ECO:0000256" key="6">
    <source>
        <dbReference type="ARBA" id="ARBA00022801"/>
    </source>
</evidence>
<dbReference type="GO" id="GO:0003964">
    <property type="term" value="F:RNA-directed DNA polymerase activity"/>
    <property type="evidence" value="ECO:0007669"/>
    <property type="project" value="UniProtKB-KW"/>
</dbReference>
<feature type="region of interest" description="Disordered" evidence="8">
    <location>
        <begin position="246"/>
        <end position="272"/>
    </location>
</feature>
<dbReference type="Gene3D" id="1.10.340.70">
    <property type="match status" value="1"/>
</dbReference>
<keyword evidence="2" id="KW-0808">Transferase</keyword>
<keyword evidence="3" id="KW-0548">Nucleotidyltransferase</keyword>
<organism evidence="10 11">
    <name type="scientific">Ranatra chinensis</name>
    <dbReference type="NCBI Taxonomy" id="642074"/>
    <lineage>
        <taxon>Eukaryota</taxon>
        <taxon>Metazoa</taxon>
        <taxon>Ecdysozoa</taxon>
        <taxon>Arthropoda</taxon>
        <taxon>Hexapoda</taxon>
        <taxon>Insecta</taxon>
        <taxon>Pterygota</taxon>
        <taxon>Neoptera</taxon>
        <taxon>Paraneoptera</taxon>
        <taxon>Hemiptera</taxon>
        <taxon>Heteroptera</taxon>
        <taxon>Panheteroptera</taxon>
        <taxon>Nepomorpha</taxon>
        <taxon>Nepidae</taxon>
        <taxon>Ranatrinae</taxon>
        <taxon>Ranatra</taxon>
    </lineage>
</organism>
<dbReference type="Pfam" id="PF00078">
    <property type="entry name" value="RVT_1"/>
    <property type="match status" value="1"/>
</dbReference>
<evidence type="ECO:0000259" key="9">
    <source>
        <dbReference type="PROSITE" id="PS50878"/>
    </source>
</evidence>
<evidence type="ECO:0000256" key="2">
    <source>
        <dbReference type="ARBA" id="ARBA00022679"/>
    </source>
</evidence>
<evidence type="ECO:0000256" key="4">
    <source>
        <dbReference type="ARBA" id="ARBA00022722"/>
    </source>
</evidence>
<sequence>MDRMSGSEIFSVIDLKSGYHQISMETRDIEKTSFQFERRKYEFVRMPFGLKNAPITFQRMIDDFLLGLDKSFIQAYMDDLIIFSKSAKDPERQLIKFPDFEKQFILTTDASQVAVGAVLSQGEGDSERPIAFASKKLTPAETRYSTIERELLGIVWATKHFRPYLLGRQFKIKTDHKPLVWVKKLDETSARINRWKETLAAYNFEIVHTKGRDNVVADCLSRQVNPIDDVDADYAERFLRGWLGESSEASGTDSEEPWGFEPLPNTVNEPTNRKMTLDKGIINDKHNQLIVVRMEGQGIETMRHTYGQLKTGLIKVGREYTDNELKERIEQMTEMDKTYYIYINNDQIKSKILEWHGKRELMPDTTLILCNKRVETVEDQDRQRTLIINYHYGLTNHRGAIETSAQLKRHNYWTDMLGAIKRVIAECSACNESKYERHPAITPQQVTETPMTHLDQVQADTWYWREGLSKRQESVKRFYFIRSEWRQVMIQDNIGRCVQSTVTSDDCVTYCAPLEYQRCFLS</sequence>
<dbReference type="Proteomes" id="UP001558652">
    <property type="component" value="Unassembled WGS sequence"/>
</dbReference>
<dbReference type="InterPro" id="IPR041373">
    <property type="entry name" value="RT_RNaseH"/>
</dbReference>
<feature type="domain" description="Reverse transcriptase" evidence="9">
    <location>
        <begin position="1"/>
        <end position="137"/>
    </location>
</feature>
<protein>
    <recommendedName>
        <fullName evidence="1">RNA-directed DNA polymerase</fullName>
        <ecNumber evidence="1">2.7.7.49</ecNumber>
    </recommendedName>
</protein>
<keyword evidence="11" id="KW-1185">Reference proteome</keyword>
<dbReference type="EMBL" id="JBFDAA010000002">
    <property type="protein sequence ID" value="KAL1139969.1"/>
    <property type="molecule type" value="Genomic_DNA"/>
</dbReference>
<evidence type="ECO:0000313" key="11">
    <source>
        <dbReference type="Proteomes" id="UP001558652"/>
    </source>
</evidence>
<dbReference type="EC" id="2.7.7.49" evidence="1"/>
<reference evidence="10 11" key="1">
    <citation type="submission" date="2024-07" db="EMBL/GenBank/DDBJ databases">
        <title>Chromosome-level genome assembly of the water stick insect Ranatra chinensis (Heteroptera: Nepidae).</title>
        <authorList>
            <person name="Liu X."/>
        </authorList>
    </citation>
    <scope>NUCLEOTIDE SEQUENCE [LARGE SCALE GENOMIC DNA]</scope>
    <source>
        <strain evidence="10">Cailab_2021Rc</strain>
        <tissue evidence="10">Muscle</tissue>
    </source>
</reference>
<dbReference type="FunFam" id="3.10.20.370:FF:000001">
    <property type="entry name" value="Retrovirus-related Pol polyprotein from transposon 17.6-like protein"/>
    <property type="match status" value="1"/>
</dbReference>
<dbReference type="InterPro" id="IPR043502">
    <property type="entry name" value="DNA/RNA_pol_sf"/>
</dbReference>
<keyword evidence="7" id="KW-0695">RNA-directed DNA polymerase</keyword>
<dbReference type="PROSITE" id="PS50878">
    <property type="entry name" value="RT_POL"/>
    <property type="match status" value="1"/>
</dbReference>
<dbReference type="Gene3D" id="3.30.70.270">
    <property type="match status" value="1"/>
</dbReference>
<keyword evidence="5" id="KW-0255">Endonuclease</keyword>
<accession>A0ABD0YXN9</accession>
<dbReference type="InterPro" id="IPR000477">
    <property type="entry name" value="RT_dom"/>
</dbReference>